<dbReference type="Proteomes" id="UP000039865">
    <property type="component" value="Unassembled WGS sequence"/>
</dbReference>
<protein>
    <submittedName>
        <fullName evidence="2">Uncharacterized protein</fullName>
    </submittedName>
</protein>
<keyword evidence="3" id="KW-1185">Reference proteome</keyword>
<reference evidence="2 3" key="1">
    <citation type="submission" date="2014-06" db="EMBL/GenBank/DDBJ databases">
        <authorList>
            <person name="Swart Estienne"/>
        </authorList>
    </citation>
    <scope>NUCLEOTIDE SEQUENCE [LARGE SCALE GENOMIC DNA]</scope>
    <source>
        <strain evidence="2 3">130c</strain>
    </source>
</reference>
<dbReference type="AlphaFoldDB" id="A0A078AD29"/>
<evidence type="ECO:0000256" key="1">
    <source>
        <dbReference type="SAM" id="MobiDB-lite"/>
    </source>
</evidence>
<feature type="region of interest" description="Disordered" evidence="1">
    <location>
        <begin position="130"/>
        <end position="169"/>
    </location>
</feature>
<feature type="region of interest" description="Disordered" evidence="1">
    <location>
        <begin position="55"/>
        <end position="75"/>
    </location>
</feature>
<accession>A0A078AD29</accession>
<feature type="compositionally biased region" description="Basic and acidic residues" evidence="1">
    <location>
        <begin position="56"/>
        <end position="65"/>
    </location>
</feature>
<evidence type="ECO:0000313" key="2">
    <source>
        <dbReference type="EMBL" id="CDW80134.1"/>
    </source>
</evidence>
<feature type="compositionally biased region" description="Polar residues" evidence="1">
    <location>
        <begin position="153"/>
        <end position="162"/>
    </location>
</feature>
<dbReference type="InParanoid" id="A0A078AD29"/>
<proteinExistence type="predicted"/>
<dbReference type="EMBL" id="CCKQ01008672">
    <property type="protein sequence ID" value="CDW80134.1"/>
    <property type="molecule type" value="Genomic_DNA"/>
</dbReference>
<evidence type="ECO:0000313" key="3">
    <source>
        <dbReference type="Proteomes" id="UP000039865"/>
    </source>
</evidence>
<feature type="compositionally biased region" description="Low complexity" evidence="1">
    <location>
        <begin position="130"/>
        <end position="147"/>
    </location>
</feature>
<name>A0A078AD29_STYLE</name>
<gene>
    <name evidence="2" type="primary">Contig6208.g6641</name>
    <name evidence="2" type="ORF">STYLEM_9130</name>
</gene>
<organism evidence="2 3">
    <name type="scientific">Stylonychia lemnae</name>
    <name type="common">Ciliate</name>
    <dbReference type="NCBI Taxonomy" id="5949"/>
    <lineage>
        <taxon>Eukaryota</taxon>
        <taxon>Sar</taxon>
        <taxon>Alveolata</taxon>
        <taxon>Ciliophora</taxon>
        <taxon>Intramacronucleata</taxon>
        <taxon>Spirotrichea</taxon>
        <taxon>Stichotrichia</taxon>
        <taxon>Sporadotrichida</taxon>
        <taxon>Oxytrichidae</taxon>
        <taxon>Stylonychinae</taxon>
        <taxon>Stylonychia</taxon>
    </lineage>
</organism>
<sequence length="318" mass="36565">MEDNDNNLELSQSQIDDSYVLQCQEQQENEISLSQQSASQLSQTHDSRVVKTVRSLKNDITRRPESAASKGQSSQILKLATNNPIIGRHDTSKILLKSQKDINLTSGSNVYNENICSPTMQPIILQNNNSQKENQSSVVSNSNMSSKIPIHNAKSQPRTSNSKQRDVNIRKHKTNMTPVKNGSLLKQKSVIVPAPKEPQQQLTKPIEDILIEQSKDKVYECVRNSNQIHEMLEQNNIEKGEMIEMLYHNKLFKYQLAKMLFTMKMIVKKKIEDYVIQKIEEIIRERNIDKKLMQKFGNIQDRINKRMMKLQNLAALYG</sequence>